<dbReference type="InterPro" id="IPR044273">
    <property type="entry name" value="PIF3-like"/>
</dbReference>
<dbReference type="Proteomes" id="UP001163823">
    <property type="component" value="Chromosome 3"/>
</dbReference>
<name>A0AAD7VJ34_QUISA</name>
<feature type="region of interest" description="Disordered" evidence="5">
    <location>
        <begin position="436"/>
        <end position="478"/>
    </location>
</feature>
<evidence type="ECO:0000256" key="5">
    <source>
        <dbReference type="SAM" id="MobiDB-lite"/>
    </source>
</evidence>
<dbReference type="CDD" id="cd11445">
    <property type="entry name" value="bHLH_AtPIF_like"/>
    <property type="match status" value="1"/>
</dbReference>
<feature type="region of interest" description="Disordered" evidence="5">
    <location>
        <begin position="164"/>
        <end position="204"/>
    </location>
</feature>
<evidence type="ECO:0000256" key="1">
    <source>
        <dbReference type="ARBA" id="ARBA00004123"/>
    </source>
</evidence>
<dbReference type="Pfam" id="PF00010">
    <property type="entry name" value="HLH"/>
    <property type="match status" value="1"/>
</dbReference>
<evidence type="ECO:0000256" key="3">
    <source>
        <dbReference type="ARBA" id="ARBA00023163"/>
    </source>
</evidence>
<proteinExistence type="predicted"/>
<feature type="compositionally biased region" description="Polar residues" evidence="5">
    <location>
        <begin position="175"/>
        <end position="189"/>
    </location>
</feature>
<evidence type="ECO:0000256" key="2">
    <source>
        <dbReference type="ARBA" id="ARBA00023015"/>
    </source>
</evidence>
<dbReference type="InterPro" id="IPR036638">
    <property type="entry name" value="HLH_DNA-bd_sf"/>
</dbReference>
<dbReference type="Gene3D" id="4.10.280.10">
    <property type="entry name" value="Helix-loop-helix DNA-binding domain"/>
    <property type="match status" value="1"/>
</dbReference>
<dbReference type="FunFam" id="4.10.280.10:FF:000004">
    <property type="entry name" value="Basic helix-loop-helix transcription factor"/>
    <property type="match status" value="1"/>
</dbReference>
<reference evidence="7" key="1">
    <citation type="journal article" date="2023" name="Science">
        <title>Elucidation of the pathway for biosynthesis of saponin adjuvants from the soapbark tree.</title>
        <authorList>
            <person name="Reed J."/>
            <person name="Orme A."/>
            <person name="El-Demerdash A."/>
            <person name="Owen C."/>
            <person name="Martin L.B.B."/>
            <person name="Misra R.C."/>
            <person name="Kikuchi S."/>
            <person name="Rejzek M."/>
            <person name="Martin A.C."/>
            <person name="Harkess A."/>
            <person name="Leebens-Mack J."/>
            <person name="Louveau T."/>
            <person name="Stephenson M.J."/>
            <person name="Osbourn A."/>
        </authorList>
    </citation>
    <scope>NUCLEOTIDE SEQUENCE</scope>
    <source>
        <strain evidence="7">S10</strain>
    </source>
</reference>
<keyword evidence="3" id="KW-0804">Transcription</keyword>
<keyword evidence="2" id="KW-0805">Transcription regulation</keyword>
<keyword evidence="4" id="KW-0539">Nucleus</keyword>
<evidence type="ECO:0000259" key="6">
    <source>
        <dbReference type="PROSITE" id="PS50888"/>
    </source>
</evidence>
<dbReference type="GO" id="GO:0046983">
    <property type="term" value="F:protein dimerization activity"/>
    <property type="evidence" value="ECO:0007669"/>
    <property type="project" value="InterPro"/>
</dbReference>
<feature type="domain" description="BHLH" evidence="6">
    <location>
        <begin position="470"/>
        <end position="519"/>
    </location>
</feature>
<feature type="region of interest" description="Disordered" evidence="5">
    <location>
        <begin position="51"/>
        <end position="79"/>
    </location>
</feature>
<dbReference type="SMART" id="SM00353">
    <property type="entry name" value="HLH"/>
    <property type="match status" value="1"/>
</dbReference>
<dbReference type="PROSITE" id="PS50888">
    <property type="entry name" value="BHLH"/>
    <property type="match status" value="1"/>
</dbReference>
<dbReference type="AlphaFoldDB" id="A0AAD7VJ34"/>
<dbReference type="InterPro" id="IPR011598">
    <property type="entry name" value="bHLH_dom"/>
</dbReference>
<dbReference type="GO" id="GO:0005634">
    <property type="term" value="C:nucleus"/>
    <property type="evidence" value="ECO:0007669"/>
    <property type="project" value="UniProtKB-SubCell"/>
</dbReference>
<dbReference type="KEGG" id="qsa:O6P43_007367"/>
<dbReference type="InterPro" id="IPR047265">
    <property type="entry name" value="PIF1-like_bHLH"/>
</dbReference>
<comment type="subcellular location">
    <subcellularLocation>
        <location evidence="1">Nucleus</location>
    </subcellularLocation>
</comment>
<dbReference type="GO" id="GO:0003700">
    <property type="term" value="F:DNA-binding transcription factor activity"/>
    <property type="evidence" value="ECO:0007669"/>
    <property type="project" value="InterPro"/>
</dbReference>
<dbReference type="PANTHER" id="PTHR46807:SF1">
    <property type="entry name" value="TRANSCRIPTION FACTOR PIF3"/>
    <property type="match status" value="1"/>
</dbReference>
<sequence length="704" mass="76236">MPLSELYRLAKPRFDSTQEMNSTCSNDQSFGPESDFVELVWENGQILMQGQSSRARKNPVYKSLPSHSPKGRDKDVGIGSNTRMGKFGELDSVLNEIPISVPSDEMGLNQDEDMIHWLNYTIGESLPHEYNPHFLPELSGVTVNELSTPNNFAVIDKRISSNHQVYRDSRKNSVHDSTSLENGNPSKVSSDGGGLATRSKTSTSQLYQSSLEQCQTSFTSLRSRASDVIENNACNANRHAVYEDLTQAPSTSGGFSSLKMQKLDPVLPRSSSTVMNFSHFARPAVLARANLQNIGVMSGSISPRNERMESKDKDSAASISNLPESTLIVPISGSRKESTTNGHQVMVLPKVDLKPSEGKPLQEHNTAAKQPEPVCKEDTFKDDRNFNQVLGETATKGLADVEKTIEPAVASSVCSANSVERTSDDPLKNLKRKCRESEDSECHSEDVEEESVGVKKATPARGSTGSKRSRAAEVHNLSERRRRDRINDKMRALQELIPNCNKVDKASMLDEAIEYLKTLQLQVQIMSMGAGLYMPPMMLPTGMQHMHAPHMAPFSPMGVGMQMGLGLGFGMGIPNMNGGSSGYPMYQVPPAQGTHFPIAAMSGNATSHGMSGSNLQVFGLHGQGIPVPMPHAHSNSLSGVPLMKSSMRSNACGAVGPVGNVDSASTSGSKDPIQNVNSQVMQNNGASNLNDSDVYSVSSNKYGI</sequence>
<feature type="compositionally biased region" description="Basic and acidic residues" evidence="5">
    <location>
        <begin position="436"/>
        <end position="445"/>
    </location>
</feature>
<dbReference type="SUPFAM" id="SSF47459">
    <property type="entry name" value="HLH, helix-loop-helix DNA-binding domain"/>
    <property type="match status" value="1"/>
</dbReference>
<evidence type="ECO:0000256" key="4">
    <source>
        <dbReference type="ARBA" id="ARBA00023242"/>
    </source>
</evidence>
<comment type="caution">
    <text evidence="7">The sequence shown here is derived from an EMBL/GenBank/DDBJ whole genome shotgun (WGS) entry which is preliminary data.</text>
</comment>
<accession>A0AAD7VJ34</accession>
<evidence type="ECO:0000313" key="7">
    <source>
        <dbReference type="EMBL" id="KAJ7977796.1"/>
    </source>
</evidence>
<dbReference type="EMBL" id="JARAOO010000003">
    <property type="protein sequence ID" value="KAJ7977796.1"/>
    <property type="molecule type" value="Genomic_DNA"/>
</dbReference>
<gene>
    <name evidence="7" type="ORF">O6P43_007367</name>
</gene>
<keyword evidence="8" id="KW-1185">Reference proteome</keyword>
<feature type="compositionally biased region" description="Basic and acidic residues" evidence="5">
    <location>
        <begin position="164"/>
        <end position="174"/>
    </location>
</feature>
<dbReference type="PANTHER" id="PTHR46807">
    <property type="entry name" value="TRANSCRIPTION FACTOR PIF3"/>
    <property type="match status" value="1"/>
</dbReference>
<evidence type="ECO:0000313" key="8">
    <source>
        <dbReference type="Proteomes" id="UP001163823"/>
    </source>
</evidence>
<organism evidence="7 8">
    <name type="scientific">Quillaja saponaria</name>
    <name type="common">Soap bark tree</name>
    <dbReference type="NCBI Taxonomy" id="32244"/>
    <lineage>
        <taxon>Eukaryota</taxon>
        <taxon>Viridiplantae</taxon>
        <taxon>Streptophyta</taxon>
        <taxon>Embryophyta</taxon>
        <taxon>Tracheophyta</taxon>
        <taxon>Spermatophyta</taxon>
        <taxon>Magnoliopsida</taxon>
        <taxon>eudicotyledons</taxon>
        <taxon>Gunneridae</taxon>
        <taxon>Pentapetalae</taxon>
        <taxon>rosids</taxon>
        <taxon>fabids</taxon>
        <taxon>Fabales</taxon>
        <taxon>Quillajaceae</taxon>
        <taxon>Quillaja</taxon>
    </lineage>
</organism>
<dbReference type="GO" id="GO:0010017">
    <property type="term" value="P:red or far-red light signaling pathway"/>
    <property type="evidence" value="ECO:0007669"/>
    <property type="project" value="UniProtKB-ARBA"/>
</dbReference>
<protein>
    <submittedName>
        <fullName evidence="7">Transcription factor like</fullName>
    </submittedName>
</protein>